<dbReference type="InterPro" id="IPR018152">
    <property type="entry name" value="SOD_Cu/Zn_BS"/>
</dbReference>
<proteinExistence type="evidence at transcript level"/>
<evidence type="ECO:0000256" key="7">
    <source>
        <dbReference type="RuleBase" id="RU000393"/>
    </source>
</evidence>
<name>A0A0C9RXP4_AMBAM</name>
<dbReference type="PRINTS" id="PR00068">
    <property type="entry name" value="CUZNDISMTASE"/>
</dbReference>
<dbReference type="Pfam" id="PF00080">
    <property type="entry name" value="Sod_Cu"/>
    <property type="match status" value="1"/>
</dbReference>
<keyword evidence="5 7" id="KW-0560">Oxidoreductase</keyword>
<dbReference type="InterPro" id="IPR001424">
    <property type="entry name" value="SOD_Cu_Zn_dom"/>
</dbReference>
<dbReference type="CDD" id="cd00305">
    <property type="entry name" value="Cu-Zn_Superoxide_Dismutase"/>
    <property type="match status" value="1"/>
</dbReference>
<feature type="chain" id="PRO_5002212593" description="Superoxide dismutase [Cu-Zn]" evidence="9">
    <location>
        <begin position="26"/>
        <end position="186"/>
    </location>
</feature>
<feature type="compositionally biased region" description="Basic and acidic residues" evidence="8">
    <location>
        <begin position="156"/>
        <end position="166"/>
    </location>
</feature>
<dbReference type="PROSITE" id="PS00332">
    <property type="entry name" value="SOD_CU_ZN_2"/>
    <property type="match status" value="1"/>
</dbReference>
<keyword evidence="9" id="KW-0732">Signal</keyword>
<evidence type="ECO:0000256" key="2">
    <source>
        <dbReference type="ARBA" id="ARBA00022723"/>
    </source>
</evidence>
<organism evidence="11">
    <name type="scientific">Amblyomma americanum</name>
    <name type="common">Lone star tick</name>
    <dbReference type="NCBI Taxonomy" id="6943"/>
    <lineage>
        <taxon>Eukaryota</taxon>
        <taxon>Metazoa</taxon>
        <taxon>Ecdysozoa</taxon>
        <taxon>Arthropoda</taxon>
        <taxon>Chelicerata</taxon>
        <taxon>Arachnida</taxon>
        <taxon>Acari</taxon>
        <taxon>Parasitiformes</taxon>
        <taxon>Ixodida</taxon>
        <taxon>Ixodoidea</taxon>
        <taxon>Ixodidae</taxon>
        <taxon>Amblyomminae</taxon>
        <taxon>Amblyomma</taxon>
    </lineage>
</organism>
<accession>A0A0C9RXP4</accession>
<comment type="catalytic activity">
    <reaction evidence="7">
        <text>2 superoxide + 2 H(+) = H2O2 + O2</text>
        <dbReference type="Rhea" id="RHEA:20696"/>
        <dbReference type="ChEBI" id="CHEBI:15378"/>
        <dbReference type="ChEBI" id="CHEBI:15379"/>
        <dbReference type="ChEBI" id="CHEBI:16240"/>
        <dbReference type="ChEBI" id="CHEBI:18421"/>
        <dbReference type="EC" id="1.15.1.1"/>
    </reaction>
</comment>
<evidence type="ECO:0000256" key="4">
    <source>
        <dbReference type="ARBA" id="ARBA00022862"/>
    </source>
</evidence>
<keyword evidence="2 7" id="KW-0479">Metal-binding</keyword>
<keyword evidence="4" id="KW-0049">Antioxidant</keyword>
<evidence type="ECO:0000313" key="11">
    <source>
        <dbReference type="EMBL" id="JAG92411.1"/>
    </source>
</evidence>
<evidence type="ECO:0000256" key="1">
    <source>
        <dbReference type="ARBA" id="ARBA00010457"/>
    </source>
</evidence>
<comment type="cofactor">
    <cofactor evidence="7">
        <name>Cu cation</name>
        <dbReference type="ChEBI" id="CHEBI:23378"/>
    </cofactor>
    <text evidence="7">Binds 1 copper ion per subunit.</text>
</comment>
<comment type="cofactor">
    <cofactor evidence="7">
        <name>Zn(2+)</name>
        <dbReference type="ChEBI" id="CHEBI:29105"/>
    </cofactor>
    <text evidence="7">Binds 1 zinc ion per subunit.</text>
</comment>
<keyword evidence="6 7" id="KW-0186">Copper</keyword>
<dbReference type="EC" id="1.15.1.1" evidence="7"/>
<dbReference type="GO" id="GO:0005507">
    <property type="term" value="F:copper ion binding"/>
    <property type="evidence" value="ECO:0007669"/>
    <property type="project" value="InterPro"/>
</dbReference>
<comment type="similarity">
    <text evidence="1 7">Belongs to the Cu-Zn superoxide dismutase family.</text>
</comment>
<dbReference type="InterPro" id="IPR024134">
    <property type="entry name" value="SOD_Cu/Zn_/chaperone"/>
</dbReference>
<evidence type="ECO:0000256" key="8">
    <source>
        <dbReference type="SAM" id="MobiDB-lite"/>
    </source>
</evidence>
<dbReference type="SUPFAM" id="SSF49329">
    <property type="entry name" value="Cu,Zn superoxide dismutase-like"/>
    <property type="match status" value="1"/>
</dbReference>
<feature type="domain" description="Superoxide dismutase copper/zinc binding" evidence="10">
    <location>
        <begin position="47"/>
        <end position="181"/>
    </location>
</feature>
<dbReference type="Gene3D" id="2.60.40.200">
    <property type="entry name" value="Superoxide dismutase, copper/zinc binding domain"/>
    <property type="match status" value="1"/>
</dbReference>
<sequence>MRSLLLPLPALLVVIAALAASGYHAQFITEDPPVLRAIAVLTSGTIRGTVQFIKENPFAQVQVHGNVTGLNPGRHGFHVHKFGDLSEGCKSAAAHYNPANADHGAPVDDIRHVGDLGNIEADVNGIALFSFYDRLLNLDGPQSVLGRAVVVHEREDDLGRTTHPESRSTGNAGGRLGCGVIGISRS</sequence>
<dbReference type="FunFam" id="2.60.40.200:FF:000001">
    <property type="entry name" value="Superoxide dismutase [Cu-Zn]"/>
    <property type="match status" value="1"/>
</dbReference>
<feature type="region of interest" description="Disordered" evidence="8">
    <location>
        <begin position="156"/>
        <end position="178"/>
    </location>
</feature>
<dbReference type="PANTHER" id="PTHR10003">
    <property type="entry name" value="SUPEROXIDE DISMUTASE CU-ZN -RELATED"/>
    <property type="match status" value="1"/>
</dbReference>
<comment type="function">
    <text evidence="7">Destroys radicals which are normally produced within the cells and which are toxic to biological systems.</text>
</comment>
<dbReference type="InterPro" id="IPR036423">
    <property type="entry name" value="SOD-like_Cu/Zn_dom_sf"/>
</dbReference>
<keyword evidence="3 7" id="KW-0862">Zinc</keyword>
<feature type="signal peptide" evidence="9">
    <location>
        <begin position="1"/>
        <end position="25"/>
    </location>
</feature>
<dbReference type="EMBL" id="GBZX01000329">
    <property type="protein sequence ID" value="JAG92411.1"/>
    <property type="molecule type" value="mRNA"/>
</dbReference>
<evidence type="ECO:0000256" key="5">
    <source>
        <dbReference type="ARBA" id="ARBA00023002"/>
    </source>
</evidence>
<dbReference type="GO" id="GO:0004784">
    <property type="term" value="F:superoxide dismutase activity"/>
    <property type="evidence" value="ECO:0007669"/>
    <property type="project" value="UniProtKB-EC"/>
</dbReference>
<protein>
    <recommendedName>
        <fullName evidence="7">Superoxide dismutase [Cu-Zn]</fullName>
        <ecNumber evidence="7">1.15.1.1</ecNumber>
    </recommendedName>
</protein>
<dbReference type="PROSITE" id="PS00087">
    <property type="entry name" value="SOD_CU_ZN_1"/>
    <property type="match status" value="1"/>
</dbReference>
<evidence type="ECO:0000256" key="6">
    <source>
        <dbReference type="ARBA" id="ARBA00023008"/>
    </source>
</evidence>
<dbReference type="AlphaFoldDB" id="A0A0C9RXP4"/>
<evidence type="ECO:0000256" key="9">
    <source>
        <dbReference type="SAM" id="SignalP"/>
    </source>
</evidence>
<reference evidence="11" key="1">
    <citation type="journal article" date="2015" name="PLoS ONE">
        <title>An Insight into the Sialome of the Lone Star Tick, Amblyomma americanum, with a Glimpse on Its Time Dependent Gene Expression.</title>
        <authorList>
            <person name="Karim S."/>
            <person name="Ribeiro J.M."/>
        </authorList>
    </citation>
    <scope>NUCLEOTIDE SEQUENCE</scope>
    <source>
        <tissue evidence="11">Salivary gland</tissue>
    </source>
</reference>
<evidence type="ECO:0000256" key="3">
    <source>
        <dbReference type="ARBA" id="ARBA00022833"/>
    </source>
</evidence>
<evidence type="ECO:0000259" key="10">
    <source>
        <dbReference type="Pfam" id="PF00080"/>
    </source>
</evidence>